<accession>A0ABU9J5A5</accession>
<protein>
    <submittedName>
        <fullName evidence="2">Uncharacterized protein</fullName>
    </submittedName>
</protein>
<feature type="transmembrane region" description="Helical" evidence="1">
    <location>
        <begin position="14"/>
        <end position="39"/>
    </location>
</feature>
<dbReference type="EMBL" id="JBBWWT010000021">
    <property type="protein sequence ID" value="MEL1266430.1"/>
    <property type="molecule type" value="Genomic_DNA"/>
</dbReference>
<feature type="transmembrane region" description="Helical" evidence="1">
    <location>
        <begin position="51"/>
        <end position="68"/>
    </location>
</feature>
<evidence type="ECO:0000313" key="3">
    <source>
        <dbReference type="Proteomes" id="UP001459204"/>
    </source>
</evidence>
<reference evidence="2 3" key="1">
    <citation type="submission" date="2024-04" db="EMBL/GenBank/DDBJ databases">
        <title>Draft genome sequence of Pseudoxanthomonas putridarboris WD12.</title>
        <authorList>
            <person name="Oh J."/>
        </authorList>
    </citation>
    <scope>NUCLEOTIDE SEQUENCE [LARGE SCALE GENOMIC DNA]</scope>
    <source>
        <strain evidence="2 3">WD12</strain>
    </source>
</reference>
<dbReference type="RefSeq" id="WP_341727600.1">
    <property type="nucleotide sequence ID" value="NZ_JBBWWT010000021.1"/>
</dbReference>
<comment type="caution">
    <text evidence="2">The sequence shown here is derived from an EMBL/GenBank/DDBJ whole genome shotgun (WGS) entry which is preliminary data.</text>
</comment>
<name>A0ABU9J5A5_9GAMM</name>
<keyword evidence="1" id="KW-0472">Membrane</keyword>
<proteinExistence type="predicted"/>
<organism evidence="2 3">
    <name type="scientific">Pseudoxanthomonas putridarboris</name>
    <dbReference type="NCBI Taxonomy" id="752605"/>
    <lineage>
        <taxon>Bacteria</taxon>
        <taxon>Pseudomonadati</taxon>
        <taxon>Pseudomonadota</taxon>
        <taxon>Gammaproteobacteria</taxon>
        <taxon>Lysobacterales</taxon>
        <taxon>Lysobacteraceae</taxon>
        <taxon>Pseudoxanthomonas</taxon>
    </lineage>
</organism>
<sequence length="207" mass="23281">MNFFSDASALDVCLWLYLMAGYFLWWLLLPLGLLATWAAFRKKSLSTRMRIGLSILAIALFIPAGYGVHEVLIEPAFDAWQYRRRSWQLEAPTQVAGLSLPAGSTVQLSSYTKPNKRSQLTAEDIEVIRLPGETQLMGAMLTGRLRSDLGYSWEVELVKDQMVQGWLCAKGEAAFRAKDGSLYRCNDPQTGESLTDQIELSKKERLP</sequence>
<gene>
    <name evidence="2" type="ORF">AAD027_18935</name>
</gene>
<evidence type="ECO:0000313" key="2">
    <source>
        <dbReference type="EMBL" id="MEL1266430.1"/>
    </source>
</evidence>
<keyword evidence="1" id="KW-1133">Transmembrane helix</keyword>
<evidence type="ECO:0000256" key="1">
    <source>
        <dbReference type="SAM" id="Phobius"/>
    </source>
</evidence>
<dbReference type="Proteomes" id="UP001459204">
    <property type="component" value="Unassembled WGS sequence"/>
</dbReference>
<keyword evidence="1" id="KW-0812">Transmembrane</keyword>
<keyword evidence="3" id="KW-1185">Reference proteome</keyword>